<evidence type="ECO:0000313" key="4">
    <source>
        <dbReference type="Proteomes" id="UP000076420"/>
    </source>
</evidence>
<dbReference type="Pfam" id="PF00619">
    <property type="entry name" value="CARD"/>
    <property type="match status" value="1"/>
</dbReference>
<gene>
    <name evidence="3" type="primary">106052577</name>
</gene>
<sequence>MPMRGKLKQNDEAVIRQNYLFLKEEIEAKHIVDYLYSKDVISLDDKEEIVCQPSRSRRNDVLLDKLMHAGPGIAYCEFLKALDEEYSHVSQKLRKTKPPAARQQQEQSWFEELPDQFKQTLITDAMATRLSECFGSNWESVMLELGHTQVIIDREKQNCSNNVVRAITNLLIKWRQKQPKVATYEKLVECLESMKDGGNVNIDFNELEKIIVAENTRLGYAMETDENNLETIPRQESNAQ</sequence>
<dbReference type="PROSITE" id="PS50209">
    <property type="entry name" value="CARD"/>
    <property type="match status" value="1"/>
</dbReference>
<dbReference type="PANTHER" id="PTHR15034">
    <property type="entry name" value="DEATH DOMAIN-CONTAINING PROTEIN CRADD"/>
    <property type="match status" value="1"/>
</dbReference>
<dbReference type="Gene3D" id="1.10.533.10">
    <property type="entry name" value="Death Domain, Fas"/>
    <property type="match status" value="2"/>
</dbReference>
<name>A0A2C9KG38_BIOGL</name>
<dbReference type="SUPFAM" id="SSF47986">
    <property type="entry name" value="DEATH domain"/>
    <property type="match status" value="2"/>
</dbReference>
<dbReference type="Pfam" id="PF00531">
    <property type="entry name" value="Death"/>
    <property type="match status" value="1"/>
</dbReference>
<dbReference type="CDD" id="cd01671">
    <property type="entry name" value="CARD"/>
    <property type="match status" value="1"/>
</dbReference>
<dbReference type="GO" id="GO:0002020">
    <property type="term" value="F:protease binding"/>
    <property type="evidence" value="ECO:0007669"/>
    <property type="project" value="InterPro"/>
</dbReference>
<dbReference type="KEGG" id="bgt:106052577"/>
<dbReference type="VEuPathDB" id="VectorBase:BGLAX_044438"/>
<dbReference type="GO" id="GO:0007165">
    <property type="term" value="P:signal transduction"/>
    <property type="evidence" value="ECO:0007669"/>
    <property type="project" value="InterPro"/>
</dbReference>
<evidence type="ECO:0000259" key="2">
    <source>
        <dbReference type="PROSITE" id="PS50209"/>
    </source>
</evidence>
<dbReference type="RefSeq" id="XP_013063451.2">
    <property type="nucleotide sequence ID" value="XM_013207997.2"/>
</dbReference>
<dbReference type="EnsemblMetazoa" id="BGLB019087-RA">
    <property type="protein sequence ID" value="BGLB019087-PA"/>
    <property type="gene ID" value="BGLB019087"/>
</dbReference>
<dbReference type="InterPro" id="IPR037939">
    <property type="entry name" value="CRADD"/>
</dbReference>
<dbReference type="InterPro" id="IPR000488">
    <property type="entry name" value="Death_dom"/>
</dbReference>
<feature type="domain" description="Death" evidence="1">
    <location>
        <begin position="135"/>
        <end position="195"/>
    </location>
</feature>
<dbReference type="InterPro" id="IPR011029">
    <property type="entry name" value="DEATH-like_dom_sf"/>
</dbReference>
<evidence type="ECO:0008006" key="5">
    <source>
        <dbReference type="Google" id="ProtNLM"/>
    </source>
</evidence>
<dbReference type="AlphaFoldDB" id="A0A2C9KG38"/>
<dbReference type="VEuPathDB" id="VectorBase:BGLB019087"/>
<dbReference type="InterPro" id="IPR001315">
    <property type="entry name" value="CARD"/>
</dbReference>
<dbReference type="GO" id="GO:0070513">
    <property type="term" value="F:death domain binding"/>
    <property type="evidence" value="ECO:0007669"/>
    <property type="project" value="InterPro"/>
</dbReference>
<proteinExistence type="predicted"/>
<accession>A0A2C9KG38</accession>
<evidence type="ECO:0000259" key="1">
    <source>
        <dbReference type="PROSITE" id="PS50017"/>
    </source>
</evidence>
<dbReference type="GO" id="GO:0042981">
    <property type="term" value="P:regulation of apoptotic process"/>
    <property type="evidence" value="ECO:0007669"/>
    <property type="project" value="InterPro"/>
</dbReference>
<dbReference type="EnsemblMetazoa" id="BGLB019087-RB">
    <property type="protein sequence ID" value="BGLB019087-PB"/>
    <property type="gene ID" value="BGLB019087"/>
</dbReference>
<dbReference type="OrthoDB" id="5981554at2759"/>
<protein>
    <recommendedName>
        <fullName evidence="5">Death domain-containing protein</fullName>
    </recommendedName>
</protein>
<dbReference type="PROSITE" id="PS50017">
    <property type="entry name" value="DEATH_DOMAIN"/>
    <property type="match status" value="1"/>
</dbReference>
<reference evidence="3" key="1">
    <citation type="submission" date="2020-05" db="UniProtKB">
        <authorList>
            <consortium name="EnsemblMetazoa"/>
        </authorList>
    </citation>
    <scope>IDENTIFICATION</scope>
    <source>
        <strain evidence="3">BB02</strain>
    </source>
</reference>
<feature type="domain" description="CARD" evidence="2">
    <location>
        <begin position="7"/>
        <end position="97"/>
    </location>
</feature>
<dbReference type="PANTHER" id="PTHR15034:SF5">
    <property type="entry name" value="DEATH DOMAIN-CONTAINING PROTEIN CRADD"/>
    <property type="match status" value="1"/>
</dbReference>
<organism evidence="3 4">
    <name type="scientific">Biomphalaria glabrata</name>
    <name type="common">Bloodfluke planorb</name>
    <name type="synonym">Freshwater snail</name>
    <dbReference type="NCBI Taxonomy" id="6526"/>
    <lineage>
        <taxon>Eukaryota</taxon>
        <taxon>Metazoa</taxon>
        <taxon>Spiralia</taxon>
        <taxon>Lophotrochozoa</taxon>
        <taxon>Mollusca</taxon>
        <taxon>Gastropoda</taxon>
        <taxon>Heterobranchia</taxon>
        <taxon>Euthyneura</taxon>
        <taxon>Panpulmonata</taxon>
        <taxon>Hygrophila</taxon>
        <taxon>Lymnaeoidea</taxon>
        <taxon>Planorbidae</taxon>
        <taxon>Biomphalaria</taxon>
    </lineage>
</organism>
<dbReference type="Proteomes" id="UP000076420">
    <property type="component" value="Unassembled WGS sequence"/>
</dbReference>
<evidence type="ECO:0000313" key="3">
    <source>
        <dbReference type="EnsemblMetazoa" id="BGLB019087-PB"/>
    </source>
</evidence>